<protein>
    <recommendedName>
        <fullName evidence="9">Ubiquitin thioesterase OTU</fullName>
        <ecNumber evidence="9">3.4.19.12</ecNumber>
    </recommendedName>
</protein>
<reference evidence="13" key="1">
    <citation type="submission" date="2022-01" db="EMBL/GenBank/DDBJ databases">
        <authorList>
            <person name="King R."/>
        </authorList>
    </citation>
    <scope>NUCLEOTIDE SEQUENCE</scope>
</reference>
<evidence type="ECO:0000256" key="9">
    <source>
        <dbReference type="RuleBase" id="RU367104"/>
    </source>
</evidence>
<dbReference type="Proteomes" id="UP001153709">
    <property type="component" value="Chromosome 7"/>
</dbReference>
<evidence type="ECO:0000313" key="14">
    <source>
        <dbReference type="Proteomes" id="UP001153709"/>
    </source>
</evidence>
<accession>A0A9N9XJ33</accession>
<evidence type="ECO:0000256" key="8">
    <source>
        <dbReference type="ARBA" id="ARBA00022833"/>
    </source>
</evidence>
<dbReference type="Pfam" id="PF24560">
    <property type="entry name" value="zf-C2H2_OTU1_C"/>
    <property type="match status" value="1"/>
</dbReference>
<dbReference type="OrthoDB" id="65596at2759"/>
<evidence type="ECO:0000259" key="10">
    <source>
        <dbReference type="Pfam" id="PF02338"/>
    </source>
</evidence>
<gene>
    <name evidence="13" type="ORF">DIABBA_LOCUS11372</name>
</gene>
<evidence type="ECO:0000256" key="1">
    <source>
        <dbReference type="ARBA" id="ARBA00000707"/>
    </source>
</evidence>
<dbReference type="Gene3D" id="3.90.70.80">
    <property type="match status" value="1"/>
</dbReference>
<dbReference type="GO" id="GO:0005829">
    <property type="term" value="C:cytosol"/>
    <property type="evidence" value="ECO:0007669"/>
    <property type="project" value="TreeGrafter"/>
</dbReference>
<comment type="catalytic activity">
    <reaction evidence="1 9">
        <text>Thiol-dependent hydrolysis of ester, thioester, amide, peptide and isopeptide bonds formed by the C-terminal Gly of ubiquitin (a 76-residue protein attached to proteins as an intracellular targeting signal).</text>
        <dbReference type="EC" id="3.4.19.12"/>
    </reaction>
</comment>
<organism evidence="13 14">
    <name type="scientific">Diabrotica balteata</name>
    <name type="common">Banded cucumber beetle</name>
    <dbReference type="NCBI Taxonomy" id="107213"/>
    <lineage>
        <taxon>Eukaryota</taxon>
        <taxon>Metazoa</taxon>
        <taxon>Ecdysozoa</taxon>
        <taxon>Arthropoda</taxon>
        <taxon>Hexapoda</taxon>
        <taxon>Insecta</taxon>
        <taxon>Pterygota</taxon>
        <taxon>Neoptera</taxon>
        <taxon>Endopterygota</taxon>
        <taxon>Coleoptera</taxon>
        <taxon>Polyphaga</taxon>
        <taxon>Cucujiformia</taxon>
        <taxon>Chrysomeloidea</taxon>
        <taxon>Chrysomelidae</taxon>
        <taxon>Galerucinae</taxon>
        <taxon>Diabroticina</taxon>
        <taxon>Diabroticites</taxon>
        <taxon>Diabrotica</taxon>
    </lineage>
</organism>
<dbReference type="GO" id="GO:0004843">
    <property type="term" value="F:cysteine-type deubiquitinase activity"/>
    <property type="evidence" value="ECO:0007669"/>
    <property type="project" value="UniProtKB-UniRule"/>
</dbReference>
<evidence type="ECO:0000256" key="6">
    <source>
        <dbReference type="ARBA" id="ARBA00022801"/>
    </source>
</evidence>
<keyword evidence="3" id="KW-0479">Metal-binding</keyword>
<evidence type="ECO:0000259" key="11">
    <source>
        <dbReference type="Pfam" id="PF21403"/>
    </source>
</evidence>
<dbReference type="PANTHER" id="PTHR13312:SF0">
    <property type="entry name" value="UBIQUITIN THIOESTERASE OTU1"/>
    <property type="match status" value="1"/>
</dbReference>
<dbReference type="GO" id="GO:0008270">
    <property type="term" value="F:zinc ion binding"/>
    <property type="evidence" value="ECO:0007669"/>
    <property type="project" value="UniProtKB-KW"/>
</dbReference>
<dbReference type="InterPro" id="IPR038765">
    <property type="entry name" value="Papain-like_cys_pep_sf"/>
</dbReference>
<evidence type="ECO:0000256" key="4">
    <source>
        <dbReference type="ARBA" id="ARBA00022771"/>
    </source>
</evidence>
<dbReference type="EMBL" id="OU898282">
    <property type="protein sequence ID" value="CAG9838482.1"/>
    <property type="molecule type" value="Genomic_DNA"/>
</dbReference>
<dbReference type="InterPro" id="IPR048857">
    <property type="entry name" value="OTU1_Ubl"/>
</dbReference>
<dbReference type="GO" id="GO:0030968">
    <property type="term" value="P:endoplasmic reticulum unfolded protein response"/>
    <property type="evidence" value="ECO:0007669"/>
    <property type="project" value="TreeGrafter"/>
</dbReference>
<dbReference type="SUPFAM" id="SSF54001">
    <property type="entry name" value="Cysteine proteinases"/>
    <property type="match status" value="1"/>
</dbReference>
<dbReference type="CDD" id="cd22745">
    <property type="entry name" value="OTU_OTU1"/>
    <property type="match status" value="1"/>
</dbReference>
<keyword evidence="9" id="KW-0963">Cytoplasm</keyword>
<dbReference type="SUPFAM" id="SSF54236">
    <property type="entry name" value="Ubiquitin-like"/>
    <property type="match status" value="1"/>
</dbReference>
<dbReference type="Pfam" id="PF02338">
    <property type="entry name" value="OTU"/>
    <property type="match status" value="1"/>
</dbReference>
<dbReference type="GO" id="GO:0036503">
    <property type="term" value="P:ERAD pathway"/>
    <property type="evidence" value="ECO:0007669"/>
    <property type="project" value="TreeGrafter"/>
</dbReference>
<dbReference type="InterPro" id="IPR029071">
    <property type="entry name" value="Ubiquitin-like_domsf"/>
</dbReference>
<sequence length="309" mass="34355">MAGFALRIKTKSGQQVVNTLTRETTIKELKQILSTLSNIPVNRLQVLSGFPPKILDLNQDNEAIGSKGISSGDTLILEEKAVPIVEETQDQDVAMSENDAEIPFHTPDILLKHVVPSDNSCLFTSFQFVLNGKIDKSGTVNPYLRKLVAESIQNDKDNYNEAVLGKPVEAYCAWIQDEKSWGGAIELSILANHYGIEIAVIDTINAIINKFGEDRQYPLRVFLLFDGIHYDPIFLEPLDGGKIQTIFMTDDDRLLKQAEELAREAKSSRQFTDVNKFTLKCMICNIMLTGQVAAQQHAQSTGHANFGEV</sequence>
<dbReference type="InterPro" id="IPR003323">
    <property type="entry name" value="OTU_dom"/>
</dbReference>
<keyword evidence="2" id="KW-0645">Protease</keyword>
<dbReference type="GO" id="GO:0005634">
    <property type="term" value="C:nucleus"/>
    <property type="evidence" value="ECO:0007669"/>
    <property type="project" value="TreeGrafter"/>
</dbReference>
<evidence type="ECO:0000313" key="13">
    <source>
        <dbReference type="EMBL" id="CAG9838482.1"/>
    </source>
</evidence>
<evidence type="ECO:0000259" key="12">
    <source>
        <dbReference type="Pfam" id="PF24560"/>
    </source>
</evidence>
<comment type="subcellular location">
    <subcellularLocation>
        <location evidence="9">Cytoplasm</location>
    </subcellularLocation>
</comment>
<evidence type="ECO:0000256" key="3">
    <source>
        <dbReference type="ARBA" id="ARBA00022723"/>
    </source>
</evidence>
<dbReference type="Pfam" id="PF21403">
    <property type="entry name" value="OTU1_UBXL"/>
    <property type="match status" value="1"/>
</dbReference>
<proteinExistence type="predicted"/>
<evidence type="ECO:0000256" key="7">
    <source>
        <dbReference type="ARBA" id="ARBA00022807"/>
    </source>
</evidence>
<keyword evidence="14" id="KW-1185">Reference proteome</keyword>
<dbReference type="GO" id="GO:0016579">
    <property type="term" value="P:protein deubiquitination"/>
    <property type="evidence" value="ECO:0007669"/>
    <property type="project" value="TreeGrafter"/>
</dbReference>
<dbReference type="InterPro" id="IPR057766">
    <property type="entry name" value="Znf-C2H2_OTU1-like_C"/>
</dbReference>
<keyword evidence="7 9" id="KW-0788">Thiol protease</keyword>
<feature type="domain" description="OTU" evidence="10">
    <location>
        <begin position="116"/>
        <end position="203"/>
    </location>
</feature>
<evidence type="ECO:0000256" key="5">
    <source>
        <dbReference type="ARBA" id="ARBA00022786"/>
    </source>
</evidence>
<comment type="function">
    <text evidence="9">Hydrolase that can remove conjugated ubiquitin from proteins and may therefore play an important regulatory role at the level of protein turnover by preventing degradation.</text>
</comment>
<keyword evidence="5 9" id="KW-0833">Ubl conjugation pathway</keyword>
<name>A0A9N9XJ33_DIABA</name>
<dbReference type="AlphaFoldDB" id="A0A9N9XJ33"/>
<keyword evidence="6 9" id="KW-0378">Hydrolase</keyword>
<evidence type="ECO:0000256" key="2">
    <source>
        <dbReference type="ARBA" id="ARBA00022670"/>
    </source>
</evidence>
<dbReference type="CDD" id="cd17059">
    <property type="entry name" value="Ubl_OTU1"/>
    <property type="match status" value="1"/>
</dbReference>
<keyword evidence="4" id="KW-0863">Zinc-finger</keyword>
<dbReference type="FunFam" id="3.10.20.90:FF:000096">
    <property type="entry name" value="Ubiquitin thioesterase OTU1"/>
    <property type="match status" value="1"/>
</dbReference>
<feature type="domain" description="OTU1 Ubl" evidence="11">
    <location>
        <begin position="6"/>
        <end position="54"/>
    </location>
</feature>
<dbReference type="Gene3D" id="3.10.20.90">
    <property type="entry name" value="Phosphatidylinositol 3-kinase Catalytic Subunit, Chain A, domain 1"/>
    <property type="match status" value="1"/>
</dbReference>
<dbReference type="PANTHER" id="PTHR13312">
    <property type="entry name" value="HIV-INDUCED PROTEIN-7-LIKE PROTEASE"/>
    <property type="match status" value="1"/>
</dbReference>
<feature type="domain" description="OTU1-like C-terminal C2H2-type zinc finger" evidence="12">
    <location>
        <begin position="275"/>
        <end position="309"/>
    </location>
</feature>
<dbReference type="EC" id="3.4.19.12" evidence="9"/>
<keyword evidence="8" id="KW-0862">Zinc</keyword>